<dbReference type="Gene3D" id="1.10.10.2360">
    <property type="match status" value="1"/>
</dbReference>
<dbReference type="Proteomes" id="UP000054248">
    <property type="component" value="Unassembled WGS sequence"/>
</dbReference>
<gene>
    <name evidence="2" type="ORF">M407DRAFT_20962</name>
</gene>
<dbReference type="EMBL" id="KN822977">
    <property type="protein sequence ID" value="KIO29898.1"/>
    <property type="molecule type" value="Genomic_DNA"/>
</dbReference>
<feature type="region of interest" description="Disordered" evidence="1">
    <location>
        <begin position="86"/>
        <end position="115"/>
    </location>
</feature>
<keyword evidence="3" id="KW-1185">Reference proteome</keyword>
<name>A0A0C3L7V8_9AGAM</name>
<dbReference type="AlphaFoldDB" id="A0A0C3L7V8"/>
<proteinExistence type="predicted"/>
<protein>
    <submittedName>
        <fullName evidence="2">Uncharacterized protein</fullName>
    </submittedName>
</protein>
<evidence type="ECO:0000256" key="1">
    <source>
        <dbReference type="SAM" id="MobiDB-lite"/>
    </source>
</evidence>
<feature type="region of interest" description="Disordered" evidence="1">
    <location>
        <begin position="128"/>
        <end position="168"/>
    </location>
</feature>
<dbReference type="OrthoDB" id="3251501at2759"/>
<reference evidence="2 3" key="1">
    <citation type="submission" date="2014-04" db="EMBL/GenBank/DDBJ databases">
        <authorList>
            <consortium name="DOE Joint Genome Institute"/>
            <person name="Kuo A."/>
            <person name="Girlanda M."/>
            <person name="Perotto S."/>
            <person name="Kohler A."/>
            <person name="Nagy L.G."/>
            <person name="Floudas D."/>
            <person name="Copeland A."/>
            <person name="Barry K.W."/>
            <person name="Cichocki N."/>
            <person name="Veneault-Fourrey C."/>
            <person name="LaButti K."/>
            <person name="Lindquist E.A."/>
            <person name="Lipzen A."/>
            <person name="Lundell T."/>
            <person name="Morin E."/>
            <person name="Murat C."/>
            <person name="Sun H."/>
            <person name="Tunlid A."/>
            <person name="Henrissat B."/>
            <person name="Grigoriev I.V."/>
            <person name="Hibbett D.S."/>
            <person name="Martin F."/>
            <person name="Nordberg H.P."/>
            <person name="Cantor M.N."/>
            <person name="Hua S.X."/>
        </authorList>
    </citation>
    <scope>NUCLEOTIDE SEQUENCE [LARGE SCALE GENOMIC DNA]</scope>
    <source>
        <strain evidence="2 3">MUT 4182</strain>
    </source>
</reference>
<organism evidence="2 3">
    <name type="scientific">Tulasnella calospora MUT 4182</name>
    <dbReference type="NCBI Taxonomy" id="1051891"/>
    <lineage>
        <taxon>Eukaryota</taxon>
        <taxon>Fungi</taxon>
        <taxon>Dikarya</taxon>
        <taxon>Basidiomycota</taxon>
        <taxon>Agaricomycotina</taxon>
        <taxon>Agaricomycetes</taxon>
        <taxon>Cantharellales</taxon>
        <taxon>Tulasnellaceae</taxon>
        <taxon>Tulasnella</taxon>
    </lineage>
</organism>
<accession>A0A0C3L7V8</accession>
<sequence length="296" mass="31939">MLKAATKFIPEVADEEPLVSNPVFHQQIHGPVLEKMMSISAMSGFRHMSHEELRVADWILDRRISIEEDLGTGRFKALSLGRAWEKEGPLPIPSSSATASNKPRDPVAPATLGKRSFSPFAAKGCEPGISDIAGNSNGNIPRKPKDTKPASSHFPPPGFGSRPNDLPLTASSASNALVTPMLRAEVDKSSQVNSTMVPSVPIPAPTANSALQADNAPKGFGLRNQDHTPHVTFPLSPAAERSLTVGNAEREWADALRRAHETKAQLARAQAAYGQAVVMEKVTFMEYCEARKSFDE</sequence>
<evidence type="ECO:0000313" key="2">
    <source>
        <dbReference type="EMBL" id="KIO29898.1"/>
    </source>
</evidence>
<evidence type="ECO:0000313" key="3">
    <source>
        <dbReference type="Proteomes" id="UP000054248"/>
    </source>
</evidence>
<dbReference type="HOGENOM" id="CLU_940713_0_0_1"/>
<reference evidence="3" key="2">
    <citation type="submission" date="2015-01" db="EMBL/GenBank/DDBJ databases">
        <title>Evolutionary Origins and Diversification of the Mycorrhizal Mutualists.</title>
        <authorList>
            <consortium name="DOE Joint Genome Institute"/>
            <consortium name="Mycorrhizal Genomics Consortium"/>
            <person name="Kohler A."/>
            <person name="Kuo A."/>
            <person name="Nagy L.G."/>
            <person name="Floudas D."/>
            <person name="Copeland A."/>
            <person name="Barry K.W."/>
            <person name="Cichocki N."/>
            <person name="Veneault-Fourrey C."/>
            <person name="LaButti K."/>
            <person name="Lindquist E.A."/>
            <person name="Lipzen A."/>
            <person name="Lundell T."/>
            <person name="Morin E."/>
            <person name="Murat C."/>
            <person name="Riley R."/>
            <person name="Ohm R."/>
            <person name="Sun H."/>
            <person name="Tunlid A."/>
            <person name="Henrissat B."/>
            <person name="Grigoriev I.V."/>
            <person name="Hibbett D.S."/>
            <person name="Martin F."/>
        </authorList>
    </citation>
    <scope>NUCLEOTIDE SEQUENCE [LARGE SCALE GENOMIC DNA]</scope>
    <source>
        <strain evidence="3">MUT 4182</strain>
    </source>
</reference>